<sequence>MAEQDPRSYPVAIVPGGDAPEVHHQQTQAYVKSYQQQPYYQHQYPQSHTVLGSEDVAEPKEKRICGVRLSILFFVTTGLLVLVIAALALVGGLLGSKISSLETSYPALASSVAAVSGGSTNGGGNSNNTPVDNDSKSSDGILPPTQTSSAPVTYSTNVVVEGYRYVGCYYDDSQRLLIDQPVKGNSSMTNVMCSRICSGFKYFGTEIGIDCYCGNRIEERAVNPKANEWDCSVKCPGNNRGRKEVCGGDWSISIWEKTG</sequence>
<dbReference type="GO" id="GO:0005886">
    <property type="term" value="C:plasma membrane"/>
    <property type="evidence" value="ECO:0007669"/>
    <property type="project" value="TreeGrafter"/>
</dbReference>
<dbReference type="PROSITE" id="PS51212">
    <property type="entry name" value="WSC"/>
    <property type="match status" value="1"/>
</dbReference>
<evidence type="ECO:0000256" key="6">
    <source>
        <dbReference type="ARBA" id="ARBA00023180"/>
    </source>
</evidence>
<keyword evidence="11" id="KW-1185">Reference proteome</keyword>
<keyword evidence="3" id="KW-0732">Signal</keyword>
<evidence type="ECO:0000313" key="10">
    <source>
        <dbReference type="EMBL" id="KAK0741898.1"/>
    </source>
</evidence>
<evidence type="ECO:0000256" key="8">
    <source>
        <dbReference type="SAM" id="Phobius"/>
    </source>
</evidence>
<dbReference type="EMBL" id="JAUKTV010000003">
    <property type="protein sequence ID" value="KAK0741898.1"/>
    <property type="molecule type" value="Genomic_DNA"/>
</dbReference>
<dbReference type="PANTHER" id="PTHR24269:SF16">
    <property type="entry name" value="PROTEIN SLG1"/>
    <property type="match status" value="1"/>
</dbReference>
<evidence type="ECO:0000256" key="4">
    <source>
        <dbReference type="ARBA" id="ARBA00022989"/>
    </source>
</evidence>
<evidence type="ECO:0000256" key="5">
    <source>
        <dbReference type="ARBA" id="ARBA00023136"/>
    </source>
</evidence>
<feature type="region of interest" description="Disordered" evidence="7">
    <location>
        <begin position="117"/>
        <end position="150"/>
    </location>
</feature>
<evidence type="ECO:0000256" key="3">
    <source>
        <dbReference type="ARBA" id="ARBA00022729"/>
    </source>
</evidence>
<evidence type="ECO:0000256" key="1">
    <source>
        <dbReference type="ARBA" id="ARBA00004167"/>
    </source>
</evidence>
<dbReference type="SMART" id="SM00321">
    <property type="entry name" value="WSC"/>
    <property type="match status" value="1"/>
</dbReference>
<keyword evidence="5 8" id="KW-0472">Membrane</keyword>
<proteinExistence type="predicted"/>
<evidence type="ECO:0000259" key="9">
    <source>
        <dbReference type="PROSITE" id="PS51212"/>
    </source>
</evidence>
<feature type="domain" description="WSC" evidence="9">
    <location>
        <begin position="162"/>
        <end position="258"/>
    </location>
</feature>
<protein>
    <submittedName>
        <fullName evidence="10">WSC domain-containing protein</fullName>
    </submittedName>
</protein>
<gene>
    <name evidence="10" type="ORF">B0T21DRAFT_121381</name>
</gene>
<dbReference type="Pfam" id="PF01822">
    <property type="entry name" value="WSC"/>
    <property type="match status" value="1"/>
</dbReference>
<organism evidence="10 11">
    <name type="scientific">Apiosordaria backusii</name>
    <dbReference type="NCBI Taxonomy" id="314023"/>
    <lineage>
        <taxon>Eukaryota</taxon>
        <taxon>Fungi</taxon>
        <taxon>Dikarya</taxon>
        <taxon>Ascomycota</taxon>
        <taxon>Pezizomycotina</taxon>
        <taxon>Sordariomycetes</taxon>
        <taxon>Sordariomycetidae</taxon>
        <taxon>Sordariales</taxon>
        <taxon>Lasiosphaeriaceae</taxon>
        <taxon>Apiosordaria</taxon>
    </lineage>
</organism>
<keyword evidence="4 8" id="KW-1133">Transmembrane helix</keyword>
<dbReference type="AlphaFoldDB" id="A0AA40K0X2"/>
<dbReference type="PANTHER" id="PTHR24269">
    <property type="entry name" value="KREMEN PROTEIN"/>
    <property type="match status" value="1"/>
</dbReference>
<keyword evidence="6" id="KW-0325">Glycoprotein</keyword>
<keyword evidence="2 8" id="KW-0812">Transmembrane</keyword>
<evidence type="ECO:0000256" key="7">
    <source>
        <dbReference type="SAM" id="MobiDB-lite"/>
    </source>
</evidence>
<evidence type="ECO:0000256" key="2">
    <source>
        <dbReference type="ARBA" id="ARBA00022692"/>
    </source>
</evidence>
<reference evidence="10" key="1">
    <citation type="submission" date="2023-06" db="EMBL/GenBank/DDBJ databases">
        <title>Genome-scale phylogeny and comparative genomics of the fungal order Sordariales.</title>
        <authorList>
            <consortium name="Lawrence Berkeley National Laboratory"/>
            <person name="Hensen N."/>
            <person name="Bonometti L."/>
            <person name="Westerberg I."/>
            <person name="Brannstrom I.O."/>
            <person name="Guillou S."/>
            <person name="Cros-Aarteil S."/>
            <person name="Calhoun S."/>
            <person name="Haridas S."/>
            <person name="Kuo A."/>
            <person name="Mondo S."/>
            <person name="Pangilinan J."/>
            <person name="Riley R."/>
            <person name="Labutti K."/>
            <person name="Andreopoulos B."/>
            <person name="Lipzen A."/>
            <person name="Chen C."/>
            <person name="Yanf M."/>
            <person name="Daum C."/>
            <person name="Ng V."/>
            <person name="Clum A."/>
            <person name="Steindorff A."/>
            <person name="Ohm R."/>
            <person name="Martin F."/>
            <person name="Silar P."/>
            <person name="Natvig D."/>
            <person name="Lalanne C."/>
            <person name="Gautier V."/>
            <person name="Ament-Velasquez S.L."/>
            <person name="Kruys A."/>
            <person name="Hutchinson M.I."/>
            <person name="Powell A.J."/>
            <person name="Barry K."/>
            <person name="Miller A.N."/>
            <person name="Grigoriev I.V."/>
            <person name="Debuchy R."/>
            <person name="Gladieux P."/>
            <person name="Thoren M.H."/>
            <person name="Johannesson H."/>
        </authorList>
    </citation>
    <scope>NUCLEOTIDE SEQUENCE</scope>
    <source>
        <strain evidence="10">CBS 540.89</strain>
    </source>
</reference>
<accession>A0AA40K0X2</accession>
<feature type="transmembrane region" description="Helical" evidence="8">
    <location>
        <begin position="69"/>
        <end position="94"/>
    </location>
</feature>
<dbReference type="InterPro" id="IPR002889">
    <property type="entry name" value="WSC_carb-bd"/>
</dbReference>
<dbReference type="InterPro" id="IPR051836">
    <property type="entry name" value="Kremen_rcpt"/>
</dbReference>
<dbReference type="Proteomes" id="UP001172159">
    <property type="component" value="Unassembled WGS sequence"/>
</dbReference>
<comment type="caution">
    <text evidence="10">The sequence shown here is derived from an EMBL/GenBank/DDBJ whole genome shotgun (WGS) entry which is preliminary data.</text>
</comment>
<evidence type="ECO:0000313" key="11">
    <source>
        <dbReference type="Proteomes" id="UP001172159"/>
    </source>
</evidence>
<comment type="subcellular location">
    <subcellularLocation>
        <location evidence="1">Membrane</location>
        <topology evidence="1">Single-pass membrane protein</topology>
    </subcellularLocation>
</comment>
<name>A0AA40K0X2_9PEZI</name>